<dbReference type="AlphaFoldDB" id="I7KIR3"/>
<proteinExistence type="predicted"/>
<dbReference type="InterPro" id="IPR003593">
    <property type="entry name" value="AAA+_ATPase"/>
</dbReference>
<keyword evidence="6" id="KW-0472">Membrane</keyword>
<dbReference type="Proteomes" id="UP000006078">
    <property type="component" value="Unassembled WGS sequence"/>
</dbReference>
<feature type="domain" description="ABC transporter" evidence="8">
    <location>
        <begin position="24"/>
        <end position="243"/>
    </location>
</feature>
<dbReference type="RefSeq" id="WP_004600041.1">
    <property type="nucleotide sequence ID" value="NZ_HF541865.1"/>
</dbReference>
<gene>
    <name evidence="9" type="primary">ssuB</name>
    <name evidence="9" type="ORF">BN46_0347</name>
    <name evidence="10" type="ORF">HMPREF9719_00151</name>
</gene>
<dbReference type="PANTHER" id="PTHR42788:SF17">
    <property type="entry name" value="ALIPHATIC SULFONATES IMPORT ATP-BINDING PROTEIN SSUB"/>
    <property type="match status" value="1"/>
</dbReference>
<accession>I7KIR3</accession>
<keyword evidence="5" id="KW-1278">Translocase</keyword>
<keyword evidence="1" id="KW-0813">Transport</keyword>
<reference evidence="10 11" key="2">
    <citation type="submission" date="2012-08" db="EMBL/GenBank/DDBJ databases">
        <title>The Genome Sequence of Turicella otitidis ATCC 51513.</title>
        <authorList>
            <consortium name="The Broad Institute Genome Sequencing Platform"/>
            <person name="Earl A."/>
            <person name="Ward D."/>
            <person name="Feldgarden M."/>
            <person name="Gevers D."/>
            <person name="Huys G."/>
            <person name="Walker B."/>
            <person name="Young S.K."/>
            <person name="Zeng Q."/>
            <person name="Gargeya S."/>
            <person name="Fitzgerald M."/>
            <person name="Haas B."/>
            <person name="Abouelleil A."/>
            <person name="Alvarado L."/>
            <person name="Arachchi H.M."/>
            <person name="Berlin A.M."/>
            <person name="Chapman S.B."/>
            <person name="Goldberg J."/>
            <person name="Griggs A."/>
            <person name="Gujja S."/>
            <person name="Hansen M."/>
            <person name="Howarth C."/>
            <person name="Imamovic A."/>
            <person name="Larimer J."/>
            <person name="McCowen C."/>
            <person name="Montmayeur A."/>
            <person name="Murphy C."/>
            <person name="Neiman D."/>
            <person name="Pearson M."/>
            <person name="Priest M."/>
            <person name="Roberts A."/>
            <person name="Saif S."/>
            <person name="Shea T."/>
            <person name="Sisk P."/>
            <person name="Sykes S."/>
            <person name="Wortman J."/>
            <person name="Nusbaum C."/>
            <person name="Birren B."/>
        </authorList>
    </citation>
    <scope>NUCLEOTIDE SEQUENCE [LARGE SCALE GENOMIC DNA]</scope>
    <source>
        <strain evidence="10 11">ATCC 51513</strain>
    </source>
</reference>
<keyword evidence="11" id="KW-1185">Reference proteome</keyword>
<evidence type="ECO:0000256" key="2">
    <source>
        <dbReference type="ARBA" id="ARBA00022475"/>
    </source>
</evidence>
<dbReference type="InterPro" id="IPR017871">
    <property type="entry name" value="ABC_transporter-like_CS"/>
</dbReference>
<protein>
    <submittedName>
        <fullName evidence="9">Aliphatic sulfonates import ATP-binding protein ssuB</fullName>
        <ecNumber evidence="9">3.6.3.-</ecNumber>
    </submittedName>
</protein>
<dbReference type="Proteomes" id="UP000011016">
    <property type="component" value="Unassembled WGS sequence"/>
</dbReference>
<keyword evidence="4 9" id="KW-0067">ATP-binding</keyword>
<dbReference type="InterPro" id="IPR003439">
    <property type="entry name" value="ABC_transporter-like_ATP-bd"/>
</dbReference>
<evidence type="ECO:0000313" key="11">
    <source>
        <dbReference type="Proteomes" id="UP000006078"/>
    </source>
</evidence>
<reference evidence="9 12" key="1">
    <citation type="journal article" date="2012" name="J. Bacteriol.">
        <title>Draft Genome Sequence of Turicella otitidis ATCC 51513, Isolated from Middle Ear Fluid from a Child with Otitis Media.</title>
        <authorList>
            <person name="Brinkrolf K."/>
            <person name="Schneider J."/>
            <person name="Knecht M."/>
            <person name="Ruckert C."/>
            <person name="Tauch A."/>
        </authorList>
    </citation>
    <scope>NUCLEOTIDE SEQUENCE [LARGE SCALE GENOMIC DNA]</scope>
    <source>
        <strain evidence="9 12">ATCC 51513</strain>
    </source>
</reference>
<evidence type="ECO:0000256" key="4">
    <source>
        <dbReference type="ARBA" id="ARBA00022840"/>
    </source>
</evidence>
<dbReference type="PANTHER" id="PTHR42788">
    <property type="entry name" value="TAURINE IMPORT ATP-BINDING PROTEIN-RELATED"/>
    <property type="match status" value="1"/>
</dbReference>
<evidence type="ECO:0000256" key="5">
    <source>
        <dbReference type="ARBA" id="ARBA00022967"/>
    </source>
</evidence>
<dbReference type="EMBL" id="CAJZ01000047">
    <property type="protein sequence ID" value="CCI83095.1"/>
    <property type="molecule type" value="Genomic_DNA"/>
</dbReference>
<dbReference type="Pfam" id="PF00005">
    <property type="entry name" value="ABC_tran"/>
    <property type="match status" value="1"/>
</dbReference>
<evidence type="ECO:0000313" key="12">
    <source>
        <dbReference type="Proteomes" id="UP000011016"/>
    </source>
</evidence>
<name>I7KIR3_9CORY</name>
<evidence type="ECO:0000256" key="3">
    <source>
        <dbReference type="ARBA" id="ARBA00022741"/>
    </source>
</evidence>
<dbReference type="GO" id="GO:0016887">
    <property type="term" value="F:ATP hydrolysis activity"/>
    <property type="evidence" value="ECO:0007669"/>
    <property type="project" value="InterPro"/>
</dbReference>
<dbReference type="EC" id="3.6.3.-" evidence="9"/>
<comment type="caution">
    <text evidence="9">The sequence shown here is derived from an EMBL/GenBank/DDBJ whole genome shotgun (WGS) entry which is preliminary data.</text>
</comment>
<dbReference type="PROSITE" id="PS50893">
    <property type="entry name" value="ABC_TRANSPORTER_2"/>
    <property type="match status" value="1"/>
</dbReference>
<dbReference type="HOGENOM" id="CLU_000604_1_22_11"/>
<dbReference type="PROSITE" id="PS00211">
    <property type="entry name" value="ABC_TRANSPORTER_1"/>
    <property type="match status" value="1"/>
</dbReference>
<evidence type="ECO:0000256" key="7">
    <source>
        <dbReference type="SAM" id="MobiDB-lite"/>
    </source>
</evidence>
<dbReference type="InterPro" id="IPR027417">
    <property type="entry name" value="P-loop_NTPase"/>
</dbReference>
<evidence type="ECO:0000256" key="1">
    <source>
        <dbReference type="ARBA" id="ARBA00022448"/>
    </source>
</evidence>
<evidence type="ECO:0000259" key="8">
    <source>
        <dbReference type="PROSITE" id="PS50893"/>
    </source>
</evidence>
<evidence type="ECO:0000313" key="10">
    <source>
        <dbReference type="EMBL" id="EJZ82907.1"/>
    </source>
</evidence>
<dbReference type="SMART" id="SM00382">
    <property type="entry name" value="AAA"/>
    <property type="match status" value="1"/>
</dbReference>
<keyword evidence="2" id="KW-1003">Cell membrane</keyword>
<evidence type="ECO:0000256" key="6">
    <source>
        <dbReference type="ARBA" id="ARBA00023136"/>
    </source>
</evidence>
<dbReference type="EMBL" id="AHAE01000007">
    <property type="protein sequence ID" value="EJZ82907.1"/>
    <property type="molecule type" value="Genomic_DNA"/>
</dbReference>
<dbReference type="eggNOG" id="COG1116">
    <property type="taxonomic scope" value="Bacteria"/>
</dbReference>
<keyword evidence="3" id="KW-0547">Nucleotide-binding</keyword>
<sequence>MTTAVHSDASTTTSSPARRGKPAARVTNLHKSYGDKEILRGIDLTIREGEIVAIIGRSGSGKSTLLRILAGLSENHTGETHVEGAPSVAFQEPRLFPWLTVAKNVALGLNREGVEDKEALERAEKLLEEVHLPDRGDSWPHTLSGGQAQRVSLARALISEPKLLLLDEPFGALDALTRISAQELLLEAVLGRNIGVLLVTHDVDEAVAIADEVVLLEDGKISQRTTIDIDKPRDRASREFSSYTAQLLKGLGVDTSGRAA</sequence>
<feature type="compositionally biased region" description="Polar residues" evidence="7">
    <location>
        <begin position="1"/>
        <end position="16"/>
    </location>
</feature>
<keyword evidence="9" id="KW-0378">Hydrolase</keyword>
<dbReference type="SUPFAM" id="SSF52540">
    <property type="entry name" value="P-loop containing nucleoside triphosphate hydrolases"/>
    <property type="match status" value="1"/>
</dbReference>
<dbReference type="Gene3D" id="3.40.50.300">
    <property type="entry name" value="P-loop containing nucleotide triphosphate hydrolases"/>
    <property type="match status" value="1"/>
</dbReference>
<organism evidence="9 12">
    <name type="scientific">Corynebacterium otitidis ATCC 51513</name>
    <dbReference type="NCBI Taxonomy" id="883169"/>
    <lineage>
        <taxon>Bacteria</taxon>
        <taxon>Bacillati</taxon>
        <taxon>Actinomycetota</taxon>
        <taxon>Actinomycetes</taxon>
        <taxon>Mycobacteriales</taxon>
        <taxon>Corynebacteriaceae</taxon>
        <taxon>Corynebacterium</taxon>
    </lineage>
</organism>
<evidence type="ECO:0000313" key="9">
    <source>
        <dbReference type="EMBL" id="CCI83095.1"/>
    </source>
</evidence>
<dbReference type="GO" id="GO:0005524">
    <property type="term" value="F:ATP binding"/>
    <property type="evidence" value="ECO:0007669"/>
    <property type="project" value="UniProtKB-KW"/>
</dbReference>
<dbReference type="OrthoDB" id="8773773at2"/>
<dbReference type="InterPro" id="IPR050166">
    <property type="entry name" value="ABC_transporter_ATP-bind"/>
</dbReference>
<dbReference type="PATRIC" id="fig|883169.3.peg.144"/>
<feature type="region of interest" description="Disordered" evidence="7">
    <location>
        <begin position="1"/>
        <end position="24"/>
    </location>
</feature>